<protein>
    <submittedName>
        <fullName evidence="2">Uncharacterized protein</fullName>
    </submittedName>
</protein>
<dbReference type="InterPro" id="IPR012341">
    <property type="entry name" value="6hp_glycosidase-like_sf"/>
</dbReference>
<feature type="chain" id="PRO_5005308208" evidence="1">
    <location>
        <begin position="18"/>
        <end position="119"/>
    </location>
</feature>
<dbReference type="VEuPathDB" id="FungiDB:CIHG_06766"/>
<dbReference type="EMBL" id="DS017008">
    <property type="protein sequence ID" value="KMU88965.1"/>
    <property type="molecule type" value="Genomic_DNA"/>
</dbReference>
<proteinExistence type="predicted"/>
<dbReference type="Proteomes" id="UP000054563">
    <property type="component" value="Unassembled WGS sequence"/>
</dbReference>
<reference evidence="3" key="1">
    <citation type="journal article" date="2010" name="Genome Res.">
        <title>Population genomic sequencing of Coccidioides fungi reveals recent hybridization and transposon control.</title>
        <authorList>
            <person name="Neafsey D.E."/>
            <person name="Barker B.M."/>
            <person name="Sharpton T.J."/>
            <person name="Stajich J.E."/>
            <person name="Park D.J."/>
            <person name="Whiston E."/>
            <person name="Hung C.-Y."/>
            <person name="McMahan C."/>
            <person name="White J."/>
            <person name="Sykes S."/>
            <person name="Heiman D."/>
            <person name="Young S."/>
            <person name="Zeng Q."/>
            <person name="Abouelleil A."/>
            <person name="Aftuck L."/>
            <person name="Bessette D."/>
            <person name="Brown A."/>
            <person name="FitzGerald M."/>
            <person name="Lui A."/>
            <person name="Macdonald J.P."/>
            <person name="Priest M."/>
            <person name="Orbach M.J."/>
            <person name="Galgiani J.N."/>
            <person name="Kirkland T.N."/>
            <person name="Cole G.T."/>
            <person name="Birren B.W."/>
            <person name="Henn M.R."/>
            <person name="Taylor J.W."/>
            <person name="Rounsley S.D."/>
        </authorList>
    </citation>
    <scope>NUCLEOTIDE SEQUENCE [LARGE SCALE GENOMIC DNA]</scope>
    <source>
        <strain evidence="3">H538.4</strain>
    </source>
</reference>
<dbReference type="GO" id="GO:0003824">
    <property type="term" value="F:catalytic activity"/>
    <property type="evidence" value="ECO:0007669"/>
    <property type="project" value="UniProtKB-ARBA"/>
</dbReference>
<dbReference type="Gene3D" id="1.50.10.10">
    <property type="match status" value="1"/>
</dbReference>
<keyword evidence="1" id="KW-0732">Signal</keyword>
<evidence type="ECO:0000313" key="2">
    <source>
        <dbReference type="EMBL" id="KMU88965.1"/>
    </source>
</evidence>
<feature type="signal peptide" evidence="1">
    <location>
        <begin position="1"/>
        <end position="17"/>
    </location>
</feature>
<organism evidence="2 3">
    <name type="scientific">Coccidioides immitis H538.4</name>
    <dbReference type="NCBI Taxonomy" id="396776"/>
    <lineage>
        <taxon>Eukaryota</taxon>
        <taxon>Fungi</taxon>
        <taxon>Dikarya</taxon>
        <taxon>Ascomycota</taxon>
        <taxon>Pezizomycotina</taxon>
        <taxon>Eurotiomycetes</taxon>
        <taxon>Eurotiomycetidae</taxon>
        <taxon>Onygenales</taxon>
        <taxon>Onygenaceae</taxon>
        <taxon>Coccidioides</taxon>
    </lineage>
</organism>
<sequence>MMLSILRALYAVPLVYSLVSGSEAKFALRQEETLEQWLETESSYALQSILDNIGDDGAKVQGAHAGIVVASPSRADPDCMQLCLSTYFLSGAYDAMRGLPRLKRFLYMGLEDAALVFDT</sequence>
<dbReference type="GO" id="GO:0005975">
    <property type="term" value="P:carbohydrate metabolic process"/>
    <property type="evidence" value="ECO:0007669"/>
    <property type="project" value="InterPro"/>
</dbReference>
<accession>A0A0J8RUV2</accession>
<dbReference type="AlphaFoldDB" id="A0A0J8RUV2"/>
<dbReference type="InterPro" id="IPR008928">
    <property type="entry name" value="6-hairpin_glycosidase_sf"/>
</dbReference>
<dbReference type="SUPFAM" id="SSF48208">
    <property type="entry name" value="Six-hairpin glycosidases"/>
    <property type="match status" value="1"/>
</dbReference>
<evidence type="ECO:0000313" key="3">
    <source>
        <dbReference type="Proteomes" id="UP000054563"/>
    </source>
</evidence>
<name>A0A0J8RUV2_COCIT</name>
<gene>
    <name evidence="2" type="ORF">CIHG_06766</name>
</gene>
<evidence type="ECO:0000256" key="1">
    <source>
        <dbReference type="SAM" id="SignalP"/>
    </source>
</evidence>
<dbReference type="STRING" id="396776.A0A0J8RUV2"/>